<sequence length="438" mass="47377">MLRTYSFWPFLLLLLATLVSGDYEMSATGGGIVLPGKSYTLTASTNTVFDRCYWYFPPERDYCIFGDGKVIRCSNDSLKAKVNYTGTDSKVCEITYDEGKDMQGGDFECTMDGATPNGKIAIMVAHKIEKMEIRVGNESEGYLEAGKIGTVFCLMSGGKPVGISNLTTSGNLNITAENSSVIESSNGEKSLSHKILVNVTPEDHGASIKCEGKQYDKSDPPTQLFETMSIGPQKLVVVFPPQPLDPLSFNGELAEEVKVIIPIHSNPNPTTLKWMAKRTINGSEELTELKNNEKIKIPKICKEIGEHKVNCSLTFKALATEDIENVSYELQAENKFGQEIYSFKILTPDSTTLPPQSTTSSSSTSETTTSTGKSSTSSSSTTPGGSSSTATPTPEGGGTSSYVIPLVIFIVIIVVLIGGMIAYKRYSAKRQTAPLSMQ</sequence>
<keyword evidence="2" id="KW-0812">Transmembrane</keyword>
<protein>
    <recommendedName>
        <fullName evidence="5">Ig-like domain-containing protein</fullName>
    </recommendedName>
</protein>
<organism evidence="4">
    <name type="scientific">Lepeophtheirus salmonis</name>
    <name type="common">Salmon louse</name>
    <name type="synonym">Caligus salmonis</name>
    <dbReference type="NCBI Taxonomy" id="72036"/>
    <lineage>
        <taxon>Eukaryota</taxon>
        <taxon>Metazoa</taxon>
        <taxon>Ecdysozoa</taxon>
        <taxon>Arthropoda</taxon>
        <taxon>Crustacea</taxon>
        <taxon>Multicrustacea</taxon>
        <taxon>Hexanauplia</taxon>
        <taxon>Copepoda</taxon>
        <taxon>Siphonostomatoida</taxon>
        <taxon>Caligidae</taxon>
        <taxon>Lepeophtheirus</taxon>
    </lineage>
</organism>
<keyword evidence="3" id="KW-0732">Signal</keyword>
<evidence type="ECO:0000313" key="4">
    <source>
        <dbReference type="EMBL" id="CDW36305.1"/>
    </source>
</evidence>
<feature type="transmembrane region" description="Helical" evidence="2">
    <location>
        <begin position="402"/>
        <end position="423"/>
    </location>
</feature>
<keyword evidence="2" id="KW-0472">Membrane</keyword>
<evidence type="ECO:0000256" key="1">
    <source>
        <dbReference type="SAM" id="MobiDB-lite"/>
    </source>
</evidence>
<keyword evidence="2" id="KW-1133">Transmembrane helix</keyword>
<feature type="region of interest" description="Disordered" evidence="1">
    <location>
        <begin position="351"/>
        <end position="397"/>
    </location>
</feature>
<accession>A0A0K2UE26</accession>
<evidence type="ECO:0000256" key="2">
    <source>
        <dbReference type="SAM" id="Phobius"/>
    </source>
</evidence>
<dbReference type="AlphaFoldDB" id="A0A0K2UE26"/>
<reference evidence="4" key="1">
    <citation type="submission" date="2014-05" db="EMBL/GenBank/DDBJ databases">
        <authorList>
            <person name="Chronopoulou M."/>
        </authorList>
    </citation>
    <scope>NUCLEOTIDE SEQUENCE</scope>
    <source>
        <tissue evidence="4">Whole organism</tissue>
    </source>
</reference>
<dbReference type="OrthoDB" id="10644469at2759"/>
<feature type="signal peptide" evidence="3">
    <location>
        <begin position="1"/>
        <end position="21"/>
    </location>
</feature>
<name>A0A0K2UE26_LEPSM</name>
<dbReference type="EMBL" id="HACA01018944">
    <property type="protein sequence ID" value="CDW36305.1"/>
    <property type="molecule type" value="Transcribed_RNA"/>
</dbReference>
<evidence type="ECO:0000256" key="3">
    <source>
        <dbReference type="SAM" id="SignalP"/>
    </source>
</evidence>
<proteinExistence type="predicted"/>
<feature type="chain" id="PRO_5005488667" description="Ig-like domain-containing protein" evidence="3">
    <location>
        <begin position="22"/>
        <end position="438"/>
    </location>
</feature>
<evidence type="ECO:0008006" key="5">
    <source>
        <dbReference type="Google" id="ProtNLM"/>
    </source>
</evidence>